<organism evidence="7 8">
    <name type="scientific">Dothistroma septosporum (strain NZE10 / CBS 128990)</name>
    <name type="common">Red band needle blight fungus</name>
    <name type="synonym">Mycosphaerella pini</name>
    <dbReference type="NCBI Taxonomy" id="675120"/>
    <lineage>
        <taxon>Eukaryota</taxon>
        <taxon>Fungi</taxon>
        <taxon>Dikarya</taxon>
        <taxon>Ascomycota</taxon>
        <taxon>Pezizomycotina</taxon>
        <taxon>Dothideomycetes</taxon>
        <taxon>Dothideomycetidae</taxon>
        <taxon>Mycosphaerellales</taxon>
        <taxon>Mycosphaerellaceae</taxon>
        <taxon>Dothistroma</taxon>
    </lineage>
</organism>
<evidence type="ECO:0000256" key="2">
    <source>
        <dbReference type="ARBA" id="ARBA00022771"/>
    </source>
</evidence>
<dbReference type="GO" id="GO:0140082">
    <property type="term" value="F:SUMO-ubiquitin ligase activity"/>
    <property type="evidence" value="ECO:0007669"/>
    <property type="project" value="TreeGrafter"/>
</dbReference>
<dbReference type="Pfam" id="PF13920">
    <property type="entry name" value="zf-C3HC4_3"/>
    <property type="match status" value="1"/>
</dbReference>
<dbReference type="GO" id="GO:0033768">
    <property type="term" value="C:SUMO-targeted ubiquitin ligase complex"/>
    <property type="evidence" value="ECO:0007669"/>
    <property type="project" value="TreeGrafter"/>
</dbReference>
<feature type="compositionally biased region" description="Polar residues" evidence="5">
    <location>
        <begin position="63"/>
        <end position="77"/>
    </location>
</feature>
<dbReference type="GO" id="GO:0061630">
    <property type="term" value="F:ubiquitin protein ligase activity"/>
    <property type="evidence" value="ECO:0007669"/>
    <property type="project" value="InterPro"/>
</dbReference>
<dbReference type="InterPro" id="IPR017907">
    <property type="entry name" value="Znf_RING_CS"/>
</dbReference>
<keyword evidence="1" id="KW-0479">Metal-binding</keyword>
<feature type="compositionally biased region" description="Low complexity" evidence="5">
    <location>
        <begin position="175"/>
        <end position="184"/>
    </location>
</feature>
<dbReference type="PANTHER" id="PTHR47094:SF1">
    <property type="entry name" value="RING-TYPE E3 UBIQUITIN TRANSFERASE"/>
    <property type="match status" value="1"/>
</dbReference>
<dbReference type="AlphaFoldDB" id="N1PX40"/>
<dbReference type="GO" id="GO:0032183">
    <property type="term" value="F:SUMO binding"/>
    <property type="evidence" value="ECO:0007669"/>
    <property type="project" value="TreeGrafter"/>
</dbReference>
<sequence>MSAWNFDDIGDLPGVNDYTYDPIATGRSEWNFGGIGNEELDDSEHAAQSRRASHRAPSPTLFEDNSQSHQQPRTQHQPAARARNAAFPHDFLHPVAQLTTHRASVAAPPPRRTESDRPANRETEYNPGHRATFGYSISSLLGSEDGPTPQSNLSDGEFVTLEDPSGDSTDSDMPTATRARNNGSRNRRGSAVVDLTATTQATSTQQSRRRKRSADEIAGEAGRAPRRRRISTERIEEIDLANDEAPSAEEELLQQQQQDAIKLQQSRQDDEGPQKIGKRQCIICMENFTNCTATSCGHFYCHECLTQALMTGEKSSDRGIGTCPVCRKPLSRTNKKTDVIPIQFMKRSQFFENQAKRGLTA</sequence>
<reference evidence="8" key="1">
    <citation type="journal article" date="2012" name="PLoS Genet.">
        <title>The genomes of the fungal plant pathogens Cladosporium fulvum and Dothistroma septosporum reveal adaptation to different hosts and lifestyles but also signatures of common ancestry.</title>
        <authorList>
            <person name="de Wit P.J.G.M."/>
            <person name="van der Burgt A."/>
            <person name="Oekmen B."/>
            <person name="Stergiopoulos I."/>
            <person name="Abd-Elsalam K.A."/>
            <person name="Aerts A.L."/>
            <person name="Bahkali A.H."/>
            <person name="Beenen H.G."/>
            <person name="Chettri P."/>
            <person name="Cox M.P."/>
            <person name="Datema E."/>
            <person name="de Vries R.P."/>
            <person name="Dhillon B."/>
            <person name="Ganley A.R."/>
            <person name="Griffiths S.A."/>
            <person name="Guo Y."/>
            <person name="Hamelin R.C."/>
            <person name="Henrissat B."/>
            <person name="Kabir M.S."/>
            <person name="Jashni M.K."/>
            <person name="Kema G."/>
            <person name="Klaubauf S."/>
            <person name="Lapidus A."/>
            <person name="Levasseur A."/>
            <person name="Lindquist E."/>
            <person name="Mehrabi R."/>
            <person name="Ohm R.A."/>
            <person name="Owen T.J."/>
            <person name="Salamov A."/>
            <person name="Schwelm A."/>
            <person name="Schijlen E."/>
            <person name="Sun H."/>
            <person name="van den Burg H.A."/>
            <person name="van Ham R.C.H.J."/>
            <person name="Zhang S."/>
            <person name="Goodwin S.B."/>
            <person name="Grigoriev I.V."/>
            <person name="Collemare J."/>
            <person name="Bradshaw R.E."/>
        </authorList>
    </citation>
    <scope>NUCLEOTIDE SEQUENCE [LARGE SCALE GENOMIC DNA]</scope>
    <source>
        <strain evidence="8">NZE10 / CBS 128990</strain>
    </source>
</reference>
<name>N1PX40_DOTSN</name>
<evidence type="ECO:0000313" key="7">
    <source>
        <dbReference type="EMBL" id="EME47543.1"/>
    </source>
</evidence>
<dbReference type="PANTHER" id="PTHR47094">
    <property type="entry name" value="ELFLESS, ISOFORM B"/>
    <property type="match status" value="1"/>
</dbReference>
<accession>N1PX40</accession>
<evidence type="ECO:0000256" key="4">
    <source>
        <dbReference type="PROSITE-ProRule" id="PRU00175"/>
    </source>
</evidence>
<protein>
    <recommendedName>
        <fullName evidence="6">RING-type domain-containing protein</fullName>
    </recommendedName>
</protein>
<dbReference type="GO" id="GO:0008270">
    <property type="term" value="F:zinc ion binding"/>
    <property type="evidence" value="ECO:0007669"/>
    <property type="project" value="UniProtKB-KW"/>
</dbReference>
<dbReference type="InterPro" id="IPR013083">
    <property type="entry name" value="Znf_RING/FYVE/PHD"/>
</dbReference>
<dbReference type="EMBL" id="KB446536">
    <property type="protein sequence ID" value="EME47543.1"/>
    <property type="molecule type" value="Genomic_DNA"/>
</dbReference>
<feature type="compositionally biased region" description="Low complexity" evidence="5">
    <location>
        <begin position="253"/>
        <end position="265"/>
    </location>
</feature>
<feature type="region of interest" description="Disordered" evidence="5">
    <location>
        <begin position="34"/>
        <end position="82"/>
    </location>
</feature>
<feature type="compositionally biased region" description="Low complexity" evidence="5">
    <location>
        <begin position="196"/>
        <end position="206"/>
    </location>
</feature>
<dbReference type="SMART" id="SM00184">
    <property type="entry name" value="RING"/>
    <property type="match status" value="1"/>
</dbReference>
<dbReference type="eggNOG" id="ENOG502SC5Q">
    <property type="taxonomic scope" value="Eukaryota"/>
</dbReference>
<dbReference type="SUPFAM" id="SSF57850">
    <property type="entry name" value="RING/U-box"/>
    <property type="match status" value="1"/>
</dbReference>
<dbReference type="InterPro" id="IPR001841">
    <property type="entry name" value="Znf_RING"/>
</dbReference>
<dbReference type="PROSITE" id="PS50089">
    <property type="entry name" value="ZF_RING_2"/>
    <property type="match status" value="1"/>
</dbReference>
<dbReference type="Gene3D" id="3.30.40.10">
    <property type="entry name" value="Zinc/RING finger domain, C3HC4 (zinc finger)"/>
    <property type="match status" value="1"/>
</dbReference>
<evidence type="ECO:0000259" key="6">
    <source>
        <dbReference type="PROSITE" id="PS50089"/>
    </source>
</evidence>
<dbReference type="OMA" id="FYCHECL"/>
<feature type="region of interest" description="Disordered" evidence="5">
    <location>
        <begin position="100"/>
        <end position="273"/>
    </location>
</feature>
<evidence type="ECO:0000256" key="1">
    <source>
        <dbReference type="ARBA" id="ARBA00022723"/>
    </source>
</evidence>
<feature type="compositionally biased region" description="Basic and acidic residues" evidence="5">
    <location>
        <begin position="111"/>
        <end position="124"/>
    </location>
</feature>
<feature type="domain" description="RING-type" evidence="6">
    <location>
        <begin position="281"/>
        <end position="327"/>
    </location>
</feature>
<evidence type="ECO:0000256" key="5">
    <source>
        <dbReference type="SAM" id="MobiDB-lite"/>
    </source>
</evidence>
<keyword evidence="3" id="KW-0862">Zinc</keyword>
<dbReference type="STRING" id="675120.N1PX40"/>
<dbReference type="OrthoDB" id="6270329at2759"/>
<keyword evidence="8" id="KW-1185">Reference proteome</keyword>
<dbReference type="GO" id="GO:0006511">
    <property type="term" value="P:ubiquitin-dependent protein catabolic process"/>
    <property type="evidence" value="ECO:0007669"/>
    <property type="project" value="TreeGrafter"/>
</dbReference>
<dbReference type="InterPro" id="IPR049627">
    <property type="entry name" value="SLX8"/>
</dbReference>
<keyword evidence="2 4" id="KW-0863">Zinc-finger</keyword>
<dbReference type="HOGENOM" id="CLU_767322_0_0_1"/>
<dbReference type="PROSITE" id="PS00518">
    <property type="entry name" value="ZF_RING_1"/>
    <property type="match status" value="1"/>
</dbReference>
<evidence type="ECO:0000256" key="3">
    <source>
        <dbReference type="ARBA" id="ARBA00022833"/>
    </source>
</evidence>
<feature type="compositionally biased region" description="Acidic residues" evidence="5">
    <location>
        <begin position="238"/>
        <end position="252"/>
    </location>
</feature>
<gene>
    <name evidence="7" type="ORF">DOTSEDRAFT_69481</name>
</gene>
<reference evidence="7 8" key="2">
    <citation type="journal article" date="2012" name="PLoS Pathog.">
        <title>Diverse lifestyles and strategies of plant pathogenesis encoded in the genomes of eighteen Dothideomycetes fungi.</title>
        <authorList>
            <person name="Ohm R.A."/>
            <person name="Feau N."/>
            <person name="Henrissat B."/>
            <person name="Schoch C.L."/>
            <person name="Horwitz B.A."/>
            <person name="Barry K.W."/>
            <person name="Condon B.J."/>
            <person name="Copeland A.C."/>
            <person name="Dhillon B."/>
            <person name="Glaser F."/>
            <person name="Hesse C.N."/>
            <person name="Kosti I."/>
            <person name="LaButti K."/>
            <person name="Lindquist E.A."/>
            <person name="Lucas S."/>
            <person name="Salamov A.A."/>
            <person name="Bradshaw R.E."/>
            <person name="Ciuffetti L."/>
            <person name="Hamelin R.C."/>
            <person name="Kema G.H.J."/>
            <person name="Lawrence C."/>
            <person name="Scott J.A."/>
            <person name="Spatafora J.W."/>
            <person name="Turgeon B.G."/>
            <person name="de Wit P.J.G.M."/>
            <person name="Zhong S."/>
            <person name="Goodwin S.B."/>
            <person name="Grigoriev I.V."/>
        </authorList>
    </citation>
    <scope>NUCLEOTIDE SEQUENCE [LARGE SCALE GENOMIC DNA]</scope>
    <source>
        <strain evidence="8">NZE10 / CBS 128990</strain>
    </source>
</reference>
<dbReference type="Proteomes" id="UP000016933">
    <property type="component" value="Unassembled WGS sequence"/>
</dbReference>
<evidence type="ECO:0000313" key="8">
    <source>
        <dbReference type="Proteomes" id="UP000016933"/>
    </source>
</evidence>
<proteinExistence type="predicted"/>